<dbReference type="GO" id="GO:0008654">
    <property type="term" value="P:phospholipid biosynthetic process"/>
    <property type="evidence" value="ECO:0007669"/>
    <property type="project" value="InterPro"/>
</dbReference>
<dbReference type="GO" id="GO:0016780">
    <property type="term" value="F:phosphotransferase activity, for other substituted phosphate groups"/>
    <property type="evidence" value="ECO:0007669"/>
    <property type="project" value="InterPro"/>
</dbReference>
<evidence type="ECO:0000256" key="1">
    <source>
        <dbReference type="ARBA" id="ARBA00004370"/>
    </source>
</evidence>
<dbReference type="Gene3D" id="1.20.120.1760">
    <property type="match status" value="1"/>
</dbReference>
<protein>
    <submittedName>
        <fullName evidence="7">CDP-alcohol phosphatidyltransferase</fullName>
    </submittedName>
</protein>
<accession>A0A1T4RGZ8</accession>
<evidence type="ECO:0000313" key="8">
    <source>
        <dbReference type="Proteomes" id="UP000190888"/>
    </source>
</evidence>
<keyword evidence="5" id="KW-0812">Transmembrane</keyword>
<gene>
    <name evidence="7" type="ORF">SAMN04488132_11263</name>
</gene>
<dbReference type="PANTHER" id="PTHR10414:SF37">
    <property type="entry name" value="BB IN A BOXCAR, ISOFORM C"/>
    <property type="match status" value="1"/>
</dbReference>
<evidence type="ECO:0000259" key="6">
    <source>
        <dbReference type="Pfam" id="PF16117"/>
    </source>
</evidence>
<dbReference type="GO" id="GO:0016020">
    <property type="term" value="C:membrane"/>
    <property type="evidence" value="ECO:0007669"/>
    <property type="project" value="UniProtKB-SubCell"/>
</dbReference>
<dbReference type="OrthoDB" id="9785831at2"/>
<evidence type="ECO:0000256" key="4">
    <source>
        <dbReference type="RuleBase" id="RU003750"/>
    </source>
</evidence>
<evidence type="ECO:0000256" key="2">
    <source>
        <dbReference type="ARBA" id="ARBA00022679"/>
    </source>
</evidence>
<name>A0A1T4RGZ8_9BACT</name>
<proteinExistence type="inferred from homology"/>
<feature type="transmembrane region" description="Helical" evidence="5">
    <location>
        <begin position="30"/>
        <end position="51"/>
    </location>
</feature>
<keyword evidence="8" id="KW-1185">Reference proteome</keyword>
<dbReference type="InterPro" id="IPR000462">
    <property type="entry name" value="CDP-OH_P_trans"/>
</dbReference>
<dbReference type="InterPro" id="IPR043130">
    <property type="entry name" value="CDP-OH_PTrfase_TM_dom"/>
</dbReference>
<dbReference type="AlphaFoldDB" id="A0A1T4RGZ8"/>
<dbReference type="InterPro" id="IPR048254">
    <property type="entry name" value="CDP_ALCOHOL_P_TRANSF_CS"/>
</dbReference>
<feature type="domain" description="DUF4833" evidence="6">
    <location>
        <begin position="298"/>
        <end position="437"/>
    </location>
</feature>
<dbReference type="InterPro" id="IPR032269">
    <property type="entry name" value="DUF4833"/>
</dbReference>
<evidence type="ECO:0000256" key="3">
    <source>
        <dbReference type="ARBA" id="ARBA00023136"/>
    </source>
</evidence>
<keyword evidence="3 5" id="KW-0472">Membrane</keyword>
<keyword evidence="5" id="KW-1133">Transmembrane helix</keyword>
<dbReference type="Pfam" id="PF16117">
    <property type="entry name" value="DUF4833"/>
    <property type="match status" value="1"/>
</dbReference>
<keyword evidence="2 4" id="KW-0808">Transferase</keyword>
<evidence type="ECO:0000256" key="5">
    <source>
        <dbReference type="SAM" id="Phobius"/>
    </source>
</evidence>
<comment type="subcellular location">
    <subcellularLocation>
        <location evidence="1">Membrane</location>
    </subcellularLocation>
</comment>
<dbReference type="Proteomes" id="UP000190888">
    <property type="component" value="Unassembled WGS sequence"/>
</dbReference>
<sequence>MEKVPLRIKLQKGIYVVIDPFVKLLIRLGLTPNAVTMIGFLLNIGVTFIFIEGGEKGHRGDLSYVGWAGALILFAGLFDMLDGQVARLGNMSSSFGALFDSVLDRYSELVMFFGICYYLVAQHYFLSSIFAFVAMIGSMMVSYTRARAEGLGIQCKDGLMQRPERIITIGITAIACGVTAHYIGGDHKWYIPGIKFHVLETMSIFTIPIAILAVLTNITAMKRLADAGKALQARDAAKNGSVQKTALVAALLFTSATLFAGPVKKADAVSHAAIPAAVAFIDPQDTFPVPSGIPNQLFYLQRTSNTNTIVVELNLNSKGQLDESDPVHVFWIRYPEGGMKKELSYIQRVFAYGIKTRKQDDGSYEMHFVSYKKQKLYLRKSPRDNKYRVYTTINQKTAVLNRIFIRIDPGGSFWSPNVIYMELKGHEEGTGKELMERMKP</sequence>
<reference evidence="7 8" key="1">
    <citation type="submission" date="2017-02" db="EMBL/GenBank/DDBJ databases">
        <authorList>
            <person name="Peterson S.W."/>
        </authorList>
    </citation>
    <scope>NUCLEOTIDE SEQUENCE [LARGE SCALE GENOMIC DNA]</scope>
    <source>
        <strain evidence="7 8">DSM 22335</strain>
    </source>
</reference>
<dbReference type="RefSeq" id="WP_078832577.1">
    <property type="nucleotide sequence ID" value="NZ_FUWH01000012.1"/>
</dbReference>
<dbReference type="PANTHER" id="PTHR10414">
    <property type="entry name" value="ETHANOLAMINEPHOSPHOTRANSFERASE"/>
    <property type="match status" value="1"/>
</dbReference>
<dbReference type="STRING" id="413434.SAMN04488132_11263"/>
<feature type="transmembrane region" description="Helical" evidence="5">
    <location>
        <begin position="126"/>
        <end position="146"/>
    </location>
</feature>
<evidence type="ECO:0000313" key="7">
    <source>
        <dbReference type="EMBL" id="SKA15213.1"/>
    </source>
</evidence>
<comment type="similarity">
    <text evidence="4">Belongs to the CDP-alcohol phosphatidyltransferase class-I family.</text>
</comment>
<dbReference type="PROSITE" id="PS00379">
    <property type="entry name" value="CDP_ALCOHOL_P_TRANSF"/>
    <property type="match status" value="1"/>
</dbReference>
<feature type="transmembrane region" description="Helical" evidence="5">
    <location>
        <begin position="166"/>
        <end position="184"/>
    </location>
</feature>
<dbReference type="InterPro" id="IPR014472">
    <property type="entry name" value="CHOPT"/>
</dbReference>
<dbReference type="EMBL" id="FUWH01000012">
    <property type="protein sequence ID" value="SKA15213.1"/>
    <property type="molecule type" value="Genomic_DNA"/>
</dbReference>
<feature type="transmembrane region" description="Helical" evidence="5">
    <location>
        <begin position="63"/>
        <end position="81"/>
    </location>
</feature>
<organism evidence="7 8">
    <name type="scientific">Sediminibacterium ginsengisoli</name>
    <dbReference type="NCBI Taxonomy" id="413434"/>
    <lineage>
        <taxon>Bacteria</taxon>
        <taxon>Pseudomonadati</taxon>
        <taxon>Bacteroidota</taxon>
        <taxon>Chitinophagia</taxon>
        <taxon>Chitinophagales</taxon>
        <taxon>Chitinophagaceae</taxon>
        <taxon>Sediminibacterium</taxon>
    </lineage>
</organism>
<dbReference type="Pfam" id="PF01066">
    <property type="entry name" value="CDP-OH_P_transf"/>
    <property type="match status" value="1"/>
</dbReference>
<feature type="transmembrane region" description="Helical" evidence="5">
    <location>
        <begin position="204"/>
        <end position="225"/>
    </location>
</feature>